<evidence type="ECO:0000313" key="1">
    <source>
        <dbReference type="EMBL" id="JAH53559.1"/>
    </source>
</evidence>
<sequence>MSISVIAGVCRHVILGQSVTCHFLSPNIIV</sequence>
<organism evidence="1">
    <name type="scientific">Anguilla anguilla</name>
    <name type="common">European freshwater eel</name>
    <name type="synonym">Muraena anguilla</name>
    <dbReference type="NCBI Taxonomy" id="7936"/>
    <lineage>
        <taxon>Eukaryota</taxon>
        <taxon>Metazoa</taxon>
        <taxon>Chordata</taxon>
        <taxon>Craniata</taxon>
        <taxon>Vertebrata</taxon>
        <taxon>Euteleostomi</taxon>
        <taxon>Actinopterygii</taxon>
        <taxon>Neopterygii</taxon>
        <taxon>Teleostei</taxon>
        <taxon>Anguilliformes</taxon>
        <taxon>Anguillidae</taxon>
        <taxon>Anguilla</taxon>
    </lineage>
</organism>
<accession>A0A0E9TIP3</accession>
<reference evidence="1" key="1">
    <citation type="submission" date="2014-11" db="EMBL/GenBank/DDBJ databases">
        <authorList>
            <person name="Amaro Gonzalez C."/>
        </authorList>
    </citation>
    <scope>NUCLEOTIDE SEQUENCE</scope>
</reference>
<dbReference type="AlphaFoldDB" id="A0A0E9TIP3"/>
<reference evidence="1" key="2">
    <citation type="journal article" date="2015" name="Fish Shellfish Immunol.">
        <title>Early steps in the European eel (Anguilla anguilla)-Vibrio vulnificus interaction in the gills: Role of the RtxA13 toxin.</title>
        <authorList>
            <person name="Callol A."/>
            <person name="Pajuelo D."/>
            <person name="Ebbesson L."/>
            <person name="Teles M."/>
            <person name="MacKenzie S."/>
            <person name="Amaro C."/>
        </authorList>
    </citation>
    <scope>NUCLEOTIDE SEQUENCE</scope>
</reference>
<dbReference type="EMBL" id="GBXM01055018">
    <property type="protein sequence ID" value="JAH53559.1"/>
    <property type="molecule type" value="Transcribed_RNA"/>
</dbReference>
<name>A0A0E9TIP3_ANGAN</name>
<proteinExistence type="predicted"/>
<protein>
    <submittedName>
        <fullName evidence="1">Uncharacterized protein</fullName>
    </submittedName>
</protein>